<evidence type="ECO:0000313" key="2">
    <source>
        <dbReference type="Proteomes" id="UP000282654"/>
    </source>
</evidence>
<accession>A0A3N5AX58</accession>
<reference evidence="1 2" key="1">
    <citation type="submission" date="2018-11" db="EMBL/GenBank/DDBJ databases">
        <title>Genomic Encyclopedia of Type Strains, Phase IV (KMG-IV): sequencing the most valuable type-strain genomes for metagenomic binning, comparative biology and taxonomic classification.</title>
        <authorList>
            <person name="Goeker M."/>
        </authorList>
    </citation>
    <scope>NUCLEOTIDE SEQUENCE [LARGE SCALE GENOMIC DNA]</scope>
    <source>
        <strain evidence="1 2">DSM 102936</strain>
    </source>
</reference>
<proteinExistence type="predicted"/>
<dbReference type="RefSeq" id="WP_123927323.1">
    <property type="nucleotide sequence ID" value="NZ_RKRE01000001.1"/>
</dbReference>
<dbReference type="EMBL" id="RKRE01000001">
    <property type="protein sequence ID" value="RPF49609.1"/>
    <property type="molecule type" value="Genomic_DNA"/>
</dbReference>
<protein>
    <recommendedName>
        <fullName evidence="3">Homeodomain-like domain-containing protein</fullName>
    </recommendedName>
</protein>
<comment type="caution">
    <text evidence="1">The sequence shown here is derived from an EMBL/GenBank/DDBJ whole genome shotgun (WGS) entry which is preliminary data.</text>
</comment>
<dbReference type="AlphaFoldDB" id="A0A3N5AX58"/>
<evidence type="ECO:0000313" key="1">
    <source>
        <dbReference type="EMBL" id="RPF49609.1"/>
    </source>
</evidence>
<sequence length="283" mass="31503">MGPNGEKNVQKRGRPRANVDLKLFKTLCEQGLTDEAVAENLGTSRWTVIRLRREQGIGPNRKRGERGPGKPREDSAYHLEVRRVLQHPEIARAVCDAAREFRKEGGDPVKSFVATGMFPAPVPVFPPGPHTPKADRTNLTVVKRILSAEKKVEQAAAVGVPGPSIFELARVFKTASREVIKGLALQAVKEAFFVGVHQTVAAVRKMVEQARFKFEELFSKTIGRWRHTEEEALAWAPVQKEKKVVLSRSAKELRSRIRTGKRGKDDGTLNIELRLAFAAAKGY</sequence>
<gene>
    <name evidence="1" type="ORF">EDD75_0428</name>
</gene>
<dbReference type="Proteomes" id="UP000282654">
    <property type="component" value="Unassembled WGS sequence"/>
</dbReference>
<name>A0A3N5AX58_9THEO</name>
<organism evidence="1 2">
    <name type="scientific">Thermodesulfitimonas autotrophica</name>
    <dbReference type="NCBI Taxonomy" id="1894989"/>
    <lineage>
        <taxon>Bacteria</taxon>
        <taxon>Bacillati</taxon>
        <taxon>Bacillota</taxon>
        <taxon>Clostridia</taxon>
        <taxon>Thermoanaerobacterales</taxon>
        <taxon>Thermoanaerobacteraceae</taxon>
        <taxon>Thermodesulfitimonas</taxon>
    </lineage>
</organism>
<evidence type="ECO:0008006" key="3">
    <source>
        <dbReference type="Google" id="ProtNLM"/>
    </source>
</evidence>
<keyword evidence="2" id="KW-1185">Reference proteome</keyword>